<reference evidence="2 5" key="2">
    <citation type="submission" date="2018-08" db="EMBL/GenBank/DDBJ databases">
        <title>Complete genome of the Arcobacter molluscorum type strain LMG 25693.</title>
        <authorList>
            <person name="Miller W.G."/>
            <person name="Yee E."/>
            <person name="Bono J.L."/>
        </authorList>
    </citation>
    <scope>NUCLEOTIDE SEQUENCE [LARGE SCALE GENOMIC DNA]</scope>
    <source>
        <strain evidence="2 5">CECT 7696</strain>
    </source>
</reference>
<feature type="transmembrane region" description="Helical" evidence="1">
    <location>
        <begin position="113"/>
        <end position="136"/>
    </location>
</feature>
<name>A0A2G1DEF2_9BACT</name>
<evidence type="ECO:0000313" key="3">
    <source>
        <dbReference type="EMBL" id="PHO16873.1"/>
    </source>
</evidence>
<feature type="transmembrane region" description="Helical" evidence="1">
    <location>
        <begin position="83"/>
        <end position="101"/>
    </location>
</feature>
<evidence type="ECO:0000313" key="2">
    <source>
        <dbReference type="EMBL" id="AXX91154.1"/>
    </source>
</evidence>
<dbReference type="EMBL" id="CP032098">
    <property type="protein sequence ID" value="AXX91154.1"/>
    <property type="molecule type" value="Genomic_DNA"/>
</dbReference>
<protein>
    <submittedName>
        <fullName evidence="2">Membrane protein</fullName>
    </submittedName>
</protein>
<keyword evidence="1" id="KW-0472">Membrane</keyword>
<feature type="transmembrane region" description="Helical" evidence="1">
    <location>
        <begin position="6"/>
        <end position="29"/>
    </location>
</feature>
<reference evidence="3 4" key="1">
    <citation type="submission" date="2017-09" db="EMBL/GenBank/DDBJ databases">
        <title>Arcobacter canalis sp. nov., a new species isolated from a water canal contaminated with urban sewage.</title>
        <authorList>
            <person name="Perez-Cataluna A."/>
            <person name="Salas-Masso N."/>
            <person name="Figueras M.J."/>
        </authorList>
    </citation>
    <scope>NUCLEOTIDE SEQUENCE [LARGE SCALE GENOMIC DNA]</scope>
    <source>
        <strain evidence="3 4">F98-3</strain>
    </source>
</reference>
<accession>A0A2G1DEF2</accession>
<keyword evidence="4" id="KW-1185">Reference proteome</keyword>
<keyword evidence="1" id="KW-0812">Transmembrane</keyword>
<proteinExistence type="predicted"/>
<dbReference type="AlphaFoldDB" id="A0A2G1DEF2"/>
<dbReference type="KEGG" id="amol:AMOL_0115"/>
<evidence type="ECO:0000313" key="5">
    <source>
        <dbReference type="Proteomes" id="UP000262712"/>
    </source>
</evidence>
<sequence length="181" mass="21264">MQNYYFNISLGLIVYCCISILSLALFIYAKEALIYDRREKIVRIKDFKKQNSFSIAKTYGYGFLCGVFILCLENKQKLLDLDIYLLGLLFLSIAFFIGTFYEESLNKKREYKLSNFLNALDGVFYNLIPAIIIYVINHQFFNNDLKTKDYIFALIVFSFSCNFLSITHLLKSICYQRKVKL</sequence>
<organism evidence="3 4">
    <name type="scientific">Malaciobacter molluscorum LMG 25693</name>
    <dbReference type="NCBI Taxonomy" id="870501"/>
    <lineage>
        <taxon>Bacteria</taxon>
        <taxon>Pseudomonadati</taxon>
        <taxon>Campylobacterota</taxon>
        <taxon>Epsilonproteobacteria</taxon>
        <taxon>Campylobacterales</taxon>
        <taxon>Arcobacteraceae</taxon>
        <taxon>Malaciobacter</taxon>
    </lineage>
</organism>
<keyword evidence="1" id="KW-1133">Transmembrane helix</keyword>
<gene>
    <name evidence="2" type="ORF">AMOL_0115</name>
    <name evidence="3" type="ORF">CPU12_13365</name>
</gene>
<evidence type="ECO:0000256" key="1">
    <source>
        <dbReference type="SAM" id="Phobius"/>
    </source>
</evidence>
<dbReference type="Proteomes" id="UP000262712">
    <property type="component" value="Chromosome"/>
</dbReference>
<dbReference type="EMBL" id="NXFY01000031">
    <property type="protein sequence ID" value="PHO16873.1"/>
    <property type="molecule type" value="Genomic_DNA"/>
</dbReference>
<feature type="transmembrane region" description="Helical" evidence="1">
    <location>
        <begin position="50"/>
        <end position="71"/>
    </location>
</feature>
<dbReference type="RefSeq" id="WP_099343614.1">
    <property type="nucleotide sequence ID" value="NZ_CP032098.1"/>
</dbReference>
<evidence type="ECO:0000313" key="4">
    <source>
        <dbReference type="Proteomes" id="UP000221222"/>
    </source>
</evidence>
<feature type="transmembrane region" description="Helical" evidence="1">
    <location>
        <begin position="151"/>
        <end position="170"/>
    </location>
</feature>
<dbReference type="Proteomes" id="UP000221222">
    <property type="component" value="Unassembled WGS sequence"/>
</dbReference>